<sequence length="652" mass="70653">MTLSTSYCTSLSQLSHYLNEAVESFENWSKIKDTIVSLKALFTSSAATHASFPTDVAAIAAPLVKYINSDRTSLAKEAIDLSAHLSHRLKTGFTAHVNQFCPALIQTLGKTNNIYRSQGFAALSTIIANVKSVVVVRQICSAAVCKSIIARPLGANLFQELISSFSAQLLLQGHTDIEKVFSKGLSDPVLDIKEVFRSAFQIYIDKLPSRLDPLTKSLPKEVLKFYDQSRAVPSAQIIQVATQSVKPASKVPSSAQPIKKSLPIQVDYASSSSNMASSISSVPKHQTKPSAAQLSKNLMQASFMPSSSAAVHSVSSASKLQIKRGTIFNEKIPDYSHVKSKVCQGRAASAKALPTSQKPNVVKSSNIPSKRTQSSLRTTVFSQSSRYVMATTKQVPSSQKVTSYSHTLHSSQKPDEAVSQKVPNSQNVASYSHTLHSSQKPDEAVSQKVPRSQNVAPYSHTLHPSQKPDGVVSQKISSSKEYEPYSQSLLSQKPNGVVSQKSSSSNGYRPYSQLVMSQKHESHKSTSHIASIQKANTNHYIPSQRIGRSYPPIITAALPEEGMSNNTIQVPQSVHDAIQISKSKLAAISQSPKAPAVPSPSASKRPPPFTSEEKDIKHRKLDPLLDPSGDSNFSTGARCNYCGRIGSYEGLY</sequence>
<accession>A0ACC2UFU2</accession>
<dbReference type="EMBL" id="QTSX02000749">
    <property type="protein sequence ID" value="KAJ9085700.1"/>
    <property type="molecule type" value="Genomic_DNA"/>
</dbReference>
<protein>
    <submittedName>
        <fullName evidence="1">Uncharacterized protein</fullName>
    </submittedName>
</protein>
<comment type="caution">
    <text evidence="1">The sequence shown here is derived from an EMBL/GenBank/DDBJ whole genome shotgun (WGS) entry which is preliminary data.</text>
</comment>
<organism evidence="1 2">
    <name type="scientific">Entomophthora muscae</name>
    <dbReference type="NCBI Taxonomy" id="34485"/>
    <lineage>
        <taxon>Eukaryota</taxon>
        <taxon>Fungi</taxon>
        <taxon>Fungi incertae sedis</taxon>
        <taxon>Zoopagomycota</taxon>
        <taxon>Entomophthoromycotina</taxon>
        <taxon>Entomophthoromycetes</taxon>
        <taxon>Entomophthorales</taxon>
        <taxon>Entomophthoraceae</taxon>
        <taxon>Entomophthora</taxon>
    </lineage>
</organism>
<name>A0ACC2UFU2_9FUNG</name>
<evidence type="ECO:0000313" key="1">
    <source>
        <dbReference type="EMBL" id="KAJ9085700.1"/>
    </source>
</evidence>
<evidence type="ECO:0000313" key="2">
    <source>
        <dbReference type="Proteomes" id="UP001165960"/>
    </source>
</evidence>
<dbReference type="Proteomes" id="UP001165960">
    <property type="component" value="Unassembled WGS sequence"/>
</dbReference>
<reference evidence="1" key="1">
    <citation type="submission" date="2022-04" db="EMBL/GenBank/DDBJ databases">
        <title>Genome of the entomopathogenic fungus Entomophthora muscae.</title>
        <authorList>
            <person name="Elya C."/>
            <person name="Lovett B.R."/>
            <person name="Lee E."/>
            <person name="Macias A.M."/>
            <person name="Hajek A.E."/>
            <person name="De Bivort B.L."/>
            <person name="Kasson M.T."/>
            <person name="De Fine Licht H.H."/>
            <person name="Stajich J.E."/>
        </authorList>
    </citation>
    <scope>NUCLEOTIDE SEQUENCE</scope>
    <source>
        <strain evidence="1">Berkeley</strain>
    </source>
</reference>
<proteinExistence type="predicted"/>
<gene>
    <name evidence="1" type="ORF">DSO57_1011402</name>
</gene>
<keyword evidence="2" id="KW-1185">Reference proteome</keyword>